<keyword evidence="2" id="KW-1185">Reference proteome</keyword>
<dbReference type="AlphaFoldDB" id="A0AAU9IYK1"/>
<dbReference type="GO" id="GO:0008237">
    <property type="term" value="F:metallopeptidase activity"/>
    <property type="evidence" value="ECO:0007669"/>
    <property type="project" value="InterPro"/>
</dbReference>
<comment type="caution">
    <text evidence="1">The sequence shown here is derived from an EMBL/GenBank/DDBJ whole genome shotgun (WGS) entry which is preliminary data.</text>
</comment>
<gene>
    <name evidence="1" type="ORF">BSTOLATCC_MIC21042</name>
</gene>
<reference evidence="1" key="1">
    <citation type="submission" date="2021-09" db="EMBL/GenBank/DDBJ databases">
        <authorList>
            <consortium name="AG Swart"/>
            <person name="Singh M."/>
            <person name="Singh A."/>
            <person name="Seah K."/>
            <person name="Emmerich C."/>
        </authorList>
    </citation>
    <scope>NUCLEOTIDE SEQUENCE</scope>
    <source>
        <strain evidence="1">ATCC30299</strain>
    </source>
</reference>
<dbReference type="Proteomes" id="UP001162131">
    <property type="component" value="Unassembled WGS sequence"/>
</dbReference>
<dbReference type="Gene3D" id="3.40.390.10">
    <property type="entry name" value="Collagenase (Catalytic Domain)"/>
    <property type="match status" value="1"/>
</dbReference>
<organism evidence="1 2">
    <name type="scientific">Blepharisma stoltei</name>
    <dbReference type="NCBI Taxonomy" id="1481888"/>
    <lineage>
        <taxon>Eukaryota</taxon>
        <taxon>Sar</taxon>
        <taxon>Alveolata</taxon>
        <taxon>Ciliophora</taxon>
        <taxon>Postciliodesmatophora</taxon>
        <taxon>Heterotrichea</taxon>
        <taxon>Heterotrichida</taxon>
        <taxon>Blepharismidae</taxon>
        <taxon>Blepharisma</taxon>
    </lineage>
</organism>
<protein>
    <submittedName>
        <fullName evidence="1">Uncharacterized protein</fullName>
    </submittedName>
</protein>
<proteinExistence type="predicted"/>
<name>A0AAU9IYK1_9CILI</name>
<dbReference type="EMBL" id="CAJZBQ010000020">
    <property type="protein sequence ID" value="CAG9318570.1"/>
    <property type="molecule type" value="Genomic_DNA"/>
</dbReference>
<evidence type="ECO:0000313" key="1">
    <source>
        <dbReference type="EMBL" id="CAG9318570.1"/>
    </source>
</evidence>
<evidence type="ECO:0000313" key="2">
    <source>
        <dbReference type="Proteomes" id="UP001162131"/>
    </source>
</evidence>
<accession>A0AAU9IYK1</accession>
<dbReference type="InterPro" id="IPR024079">
    <property type="entry name" value="MetalloPept_cat_dom_sf"/>
</dbReference>
<sequence>MKLLSEMIAVSRHRLGFIQYNASDNMKRMKIPNNCHCLIGIKNFDLYHQELWNFVFDPAGGNKGVRICKLFR</sequence>